<reference evidence="1 2" key="1">
    <citation type="submission" date="2019-01" db="EMBL/GenBank/DDBJ databases">
        <title>A draft genome assembly of the solar-powered sea slug Elysia chlorotica.</title>
        <authorList>
            <person name="Cai H."/>
            <person name="Li Q."/>
            <person name="Fang X."/>
            <person name="Li J."/>
            <person name="Curtis N.E."/>
            <person name="Altenburger A."/>
            <person name="Shibata T."/>
            <person name="Feng M."/>
            <person name="Maeda T."/>
            <person name="Schwartz J.A."/>
            <person name="Shigenobu S."/>
            <person name="Lundholm N."/>
            <person name="Nishiyama T."/>
            <person name="Yang H."/>
            <person name="Hasebe M."/>
            <person name="Li S."/>
            <person name="Pierce S.K."/>
            <person name="Wang J."/>
        </authorList>
    </citation>
    <scope>NUCLEOTIDE SEQUENCE [LARGE SCALE GENOMIC DNA]</scope>
    <source>
        <strain evidence="1">EC2010</strain>
        <tissue evidence="1">Whole organism of an adult</tissue>
    </source>
</reference>
<sequence length="284" mass="31576">MECPTHKYLAMHPNVVLMALLFYPAIATGPSLIIEVHKEPNILFQSFNIVGKCSSCDPKYDDLVWAVVREGKTEAMADNLLVSKPENPPVKLCGAGEENASMSLSMGADKTLDGLSIACLARQDLGRPCDDTDVFCSSSIQLSVRIWPASNGTISITRLSPTPLDELKINNVIVISCVACTELIGRISWALQRQKEDKMNRINKAAKYFIQITESLIRNDMRACNGQWSNSTIYLKMTNEISSYRLVCFPFDYFSQAYQLLELRAFNNTTDWLDTAGDGGVLDK</sequence>
<evidence type="ECO:0000313" key="1">
    <source>
        <dbReference type="EMBL" id="RUS75246.1"/>
    </source>
</evidence>
<evidence type="ECO:0000313" key="2">
    <source>
        <dbReference type="Proteomes" id="UP000271974"/>
    </source>
</evidence>
<organism evidence="1 2">
    <name type="scientific">Elysia chlorotica</name>
    <name type="common">Eastern emerald elysia</name>
    <name type="synonym">Sea slug</name>
    <dbReference type="NCBI Taxonomy" id="188477"/>
    <lineage>
        <taxon>Eukaryota</taxon>
        <taxon>Metazoa</taxon>
        <taxon>Spiralia</taxon>
        <taxon>Lophotrochozoa</taxon>
        <taxon>Mollusca</taxon>
        <taxon>Gastropoda</taxon>
        <taxon>Heterobranchia</taxon>
        <taxon>Euthyneura</taxon>
        <taxon>Panpulmonata</taxon>
        <taxon>Sacoglossa</taxon>
        <taxon>Placobranchoidea</taxon>
        <taxon>Plakobranchidae</taxon>
        <taxon>Elysia</taxon>
    </lineage>
</organism>
<protein>
    <submittedName>
        <fullName evidence="1">Uncharacterized protein</fullName>
    </submittedName>
</protein>
<name>A0A433T124_ELYCH</name>
<dbReference type="AlphaFoldDB" id="A0A433T124"/>
<dbReference type="EMBL" id="RQTK01000759">
    <property type="protein sequence ID" value="RUS75246.1"/>
    <property type="molecule type" value="Genomic_DNA"/>
</dbReference>
<comment type="caution">
    <text evidence="1">The sequence shown here is derived from an EMBL/GenBank/DDBJ whole genome shotgun (WGS) entry which is preliminary data.</text>
</comment>
<feature type="non-terminal residue" evidence="1">
    <location>
        <position position="284"/>
    </location>
</feature>
<dbReference type="Proteomes" id="UP000271974">
    <property type="component" value="Unassembled WGS sequence"/>
</dbReference>
<dbReference type="OrthoDB" id="10513842at2759"/>
<gene>
    <name evidence="1" type="ORF">EGW08_016995</name>
</gene>
<keyword evidence="2" id="KW-1185">Reference proteome</keyword>
<accession>A0A433T124</accession>
<proteinExistence type="predicted"/>